<comment type="caution">
    <text evidence="2">The sequence shown here is derived from an EMBL/GenBank/DDBJ whole genome shotgun (WGS) entry which is preliminary data.</text>
</comment>
<evidence type="ECO:0000313" key="2">
    <source>
        <dbReference type="EMBL" id="KIH95189.1"/>
    </source>
</evidence>
<gene>
    <name evidence="2" type="ORF">SPBR_04016</name>
</gene>
<dbReference type="GeneID" id="63677224"/>
<name>A0A0C2F838_9PEZI</name>
<reference evidence="2 3" key="1">
    <citation type="journal article" date="2014" name="BMC Genomics">
        <title>Comparative genomics of the major fungal agents of human and animal Sporotrichosis: Sporothrix schenckii and Sporothrix brasiliensis.</title>
        <authorList>
            <person name="Teixeira M.M."/>
            <person name="de Almeida L.G."/>
            <person name="Kubitschek-Barreira P."/>
            <person name="Alves F.L."/>
            <person name="Kioshima E.S."/>
            <person name="Abadio A.K."/>
            <person name="Fernandes L."/>
            <person name="Derengowski L.S."/>
            <person name="Ferreira K.S."/>
            <person name="Souza R.C."/>
            <person name="Ruiz J.C."/>
            <person name="de Andrade N.C."/>
            <person name="Paes H.C."/>
            <person name="Nicola A.M."/>
            <person name="Albuquerque P."/>
            <person name="Gerber A.L."/>
            <person name="Martins V.P."/>
            <person name="Peconick L.D."/>
            <person name="Neto A.V."/>
            <person name="Chaucanez C.B."/>
            <person name="Silva P.A."/>
            <person name="Cunha O.L."/>
            <person name="de Oliveira F.F."/>
            <person name="dos Santos T.C."/>
            <person name="Barros A.L."/>
            <person name="Soares M.A."/>
            <person name="de Oliveira L.M."/>
            <person name="Marini M.M."/>
            <person name="Villalobos-Duno H."/>
            <person name="Cunha M.M."/>
            <person name="de Hoog S."/>
            <person name="da Silveira J.F."/>
            <person name="Henrissat B."/>
            <person name="Nino-Vega G.A."/>
            <person name="Cisalpino P.S."/>
            <person name="Mora-Montes H.M."/>
            <person name="Almeida S.R."/>
            <person name="Stajich J.E."/>
            <person name="Lopes-Bezerra L.M."/>
            <person name="Vasconcelos A.T."/>
            <person name="Felipe M.S."/>
        </authorList>
    </citation>
    <scope>NUCLEOTIDE SEQUENCE [LARGE SCALE GENOMIC DNA]</scope>
    <source>
        <strain evidence="2 3">5110</strain>
    </source>
</reference>
<dbReference type="EMBL" id="AWTV01000001">
    <property type="protein sequence ID" value="KIH95189.1"/>
    <property type="molecule type" value="Genomic_DNA"/>
</dbReference>
<evidence type="ECO:0000256" key="1">
    <source>
        <dbReference type="SAM" id="MobiDB-lite"/>
    </source>
</evidence>
<dbReference type="HOGENOM" id="CLU_2074649_0_0_1"/>
<sequence>MAGARATATHGGGGHPEQPTRFSGASGPDPLPCGAAYPRPRPQRAAYPRPERRTLDPAHFGAAYPRPAERRTSTRRLARLPPPARRLRPPAGAPGKPGPGSTLGHPDGRNGQSPGREE</sequence>
<dbReference type="AlphaFoldDB" id="A0A0C2F838"/>
<dbReference type="RefSeq" id="XP_040623199.1">
    <property type="nucleotide sequence ID" value="XM_040762303.1"/>
</dbReference>
<accession>A0A0C2F838</accession>
<evidence type="ECO:0000313" key="3">
    <source>
        <dbReference type="Proteomes" id="UP000031575"/>
    </source>
</evidence>
<protein>
    <submittedName>
        <fullName evidence="2">Uncharacterized protein</fullName>
    </submittedName>
</protein>
<feature type="compositionally biased region" description="Low complexity" evidence="1">
    <location>
        <begin position="35"/>
        <end position="48"/>
    </location>
</feature>
<proteinExistence type="predicted"/>
<dbReference type="VEuPathDB" id="FungiDB:SPBR_04016"/>
<organism evidence="2 3">
    <name type="scientific">Sporothrix brasiliensis 5110</name>
    <dbReference type="NCBI Taxonomy" id="1398154"/>
    <lineage>
        <taxon>Eukaryota</taxon>
        <taxon>Fungi</taxon>
        <taxon>Dikarya</taxon>
        <taxon>Ascomycota</taxon>
        <taxon>Pezizomycotina</taxon>
        <taxon>Sordariomycetes</taxon>
        <taxon>Sordariomycetidae</taxon>
        <taxon>Ophiostomatales</taxon>
        <taxon>Ophiostomataceae</taxon>
        <taxon>Sporothrix</taxon>
    </lineage>
</organism>
<keyword evidence="3" id="KW-1185">Reference proteome</keyword>
<dbReference type="Proteomes" id="UP000031575">
    <property type="component" value="Unassembled WGS sequence"/>
</dbReference>
<feature type="region of interest" description="Disordered" evidence="1">
    <location>
        <begin position="1"/>
        <end position="118"/>
    </location>
</feature>